<reference evidence="8 9" key="1">
    <citation type="submission" date="2013-11" db="EMBL/GenBank/DDBJ databases">
        <title>Metagenomic analysis of a methanogenic consortium involved in long chain n-alkane degradation.</title>
        <authorList>
            <person name="Davidova I.A."/>
            <person name="Callaghan A.V."/>
            <person name="Wawrik B."/>
            <person name="Pruitt S."/>
            <person name="Marks C."/>
            <person name="Duncan K.E."/>
            <person name="Suflita J.M."/>
        </authorList>
    </citation>
    <scope>NUCLEOTIDE SEQUENCE [LARGE SCALE GENOMIC DNA]</scope>
    <source>
        <strain evidence="8 9">SPR</strain>
    </source>
</reference>
<dbReference type="InterPro" id="IPR051337">
    <property type="entry name" value="OPA_Antiporter"/>
</dbReference>
<feature type="transmembrane region" description="Helical" evidence="6">
    <location>
        <begin position="329"/>
        <end position="352"/>
    </location>
</feature>
<dbReference type="OrthoDB" id="5315372at2"/>
<evidence type="ECO:0000313" key="8">
    <source>
        <dbReference type="EMBL" id="KIX14581.1"/>
    </source>
</evidence>
<dbReference type="InterPro" id="IPR011701">
    <property type="entry name" value="MFS"/>
</dbReference>
<dbReference type="Gene3D" id="1.20.1250.20">
    <property type="entry name" value="MFS general substrate transporter like domains"/>
    <property type="match status" value="2"/>
</dbReference>
<organism evidence="8 9">
    <name type="scientific">Dethiosulfatarculus sandiegensis</name>
    <dbReference type="NCBI Taxonomy" id="1429043"/>
    <lineage>
        <taxon>Bacteria</taxon>
        <taxon>Pseudomonadati</taxon>
        <taxon>Thermodesulfobacteriota</taxon>
        <taxon>Desulfarculia</taxon>
        <taxon>Desulfarculales</taxon>
        <taxon>Desulfarculaceae</taxon>
        <taxon>Dethiosulfatarculus</taxon>
    </lineage>
</organism>
<evidence type="ECO:0000259" key="7">
    <source>
        <dbReference type="PROSITE" id="PS50850"/>
    </source>
</evidence>
<dbReference type="InParanoid" id="A0A0D2JFX0"/>
<dbReference type="GO" id="GO:0061513">
    <property type="term" value="F:glucose 6-phosphate:phosphate antiporter activity"/>
    <property type="evidence" value="ECO:0007669"/>
    <property type="project" value="TreeGrafter"/>
</dbReference>
<feature type="transmembrane region" description="Helical" evidence="6">
    <location>
        <begin position="275"/>
        <end position="293"/>
    </location>
</feature>
<sequence>MKRTDPQPSCPETYSLDPAFDPAPQSKRRWGILTLTSFGFLLSLFYRVSTAVITPQLTSELGLTSAELGQLAAAFFYAFALSQIPLGLALDRYGPRIIMTGLGLTGVAGALTFASAEAPWQAMLGRLLLGVGMSCNLMGSLTLMASWFPINRFGFVSGLITALGTLGNILATTPLAFAAELLGWRGTFYSLAALNFVQVVFLFMVVRNRPQSWVSESGNAASPKGLFNLFKTYSFWAISWSTFVRYGFFVAIQGLWAGPFLIYGLGWDQISTGNALFWMGVGLMIGMPLSGRLSDRVLLSRKHVIWPSLIISALISLSIAFWSKDISHLLVYFMFFLIGFFSGPGQIMYAHIKELAPPEMTARAMTGINLFTMMGSAIFTQALGLVIQGDPKGITGPEGFAPIFYVGAACLALVTVLYLFTPDARALKNRKK</sequence>
<keyword evidence="3 6" id="KW-1133">Transmembrane helix</keyword>
<feature type="domain" description="Major facilitator superfamily (MFS) profile" evidence="7">
    <location>
        <begin position="32"/>
        <end position="425"/>
    </location>
</feature>
<protein>
    <submittedName>
        <fullName evidence="8">Thiamine biosynthesis protein ThiF</fullName>
    </submittedName>
</protein>
<dbReference type="Pfam" id="PF07690">
    <property type="entry name" value="MFS_1"/>
    <property type="match status" value="1"/>
</dbReference>
<dbReference type="PANTHER" id="PTHR43826">
    <property type="entry name" value="GLUCOSE-6-PHOSPHATE EXCHANGER SLC37A4"/>
    <property type="match status" value="1"/>
</dbReference>
<feature type="transmembrane region" description="Helical" evidence="6">
    <location>
        <begin position="30"/>
        <end position="48"/>
    </location>
</feature>
<gene>
    <name evidence="8" type="ORF">X474_08350</name>
</gene>
<feature type="transmembrane region" description="Helical" evidence="6">
    <location>
        <begin position="305"/>
        <end position="323"/>
    </location>
</feature>
<dbReference type="InterPro" id="IPR020846">
    <property type="entry name" value="MFS_dom"/>
</dbReference>
<dbReference type="FunCoup" id="A0A0D2JFX0">
    <property type="interactions" value="363"/>
</dbReference>
<dbReference type="Proteomes" id="UP000032233">
    <property type="component" value="Unassembled WGS sequence"/>
</dbReference>
<evidence type="ECO:0000256" key="3">
    <source>
        <dbReference type="ARBA" id="ARBA00022989"/>
    </source>
</evidence>
<feature type="transmembrane region" description="Helical" evidence="6">
    <location>
        <begin position="155"/>
        <end position="176"/>
    </location>
</feature>
<feature type="transmembrane region" description="Helical" evidence="6">
    <location>
        <begin position="399"/>
        <end position="421"/>
    </location>
</feature>
<keyword evidence="2 6" id="KW-0812">Transmembrane</keyword>
<evidence type="ECO:0000256" key="2">
    <source>
        <dbReference type="ARBA" id="ARBA00022692"/>
    </source>
</evidence>
<dbReference type="STRING" id="1429043.X474_08350"/>
<comment type="caution">
    <text evidence="8">The sequence shown here is derived from an EMBL/GenBank/DDBJ whole genome shotgun (WGS) entry which is preliminary data.</text>
</comment>
<evidence type="ECO:0000256" key="5">
    <source>
        <dbReference type="SAM" id="MobiDB-lite"/>
    </source>
</evidence>
<dbReference type="InterPro" id="IPR036259">
    <property type="entry name" value="MFS_trans_sf"/>
</dbReference>
<feature type="region of interest" description="Disordered" evidence="5">
    <location>
        <begin position="1"/>
        <end position="20"/>
    </location>
</feature>
<feature type="transmembrane region" description="Helical" evidence="6">
    <location>
        <begin position="188"/>
        <end position="206"/>
    </location>
</feature>
<keyword evidence="9" id="KW-1185">Reference proteome</keyword>
<dbReference type="EMBL" id="AZAC01000010">
    <property type="protein sequence ID" value="KIX14581.1"/>
    <property type="molecule type" value="Genomic_DNA"/>
</dbReference>
<dbReference type="PROSITE" id="PS50850">
    <property type="entry name" value="MFS"/>
    <property type="match status" value="1"/>
</dbReference>
<accession>A0A0D2JFX0</accession>
<feature type="transmembrane region" description="Helical" evidence="6">
    <location>
        <begin position="97"/>
        <end position="115"/>
    </location>
</feature>
<dbReference type="PANTHER" id="PTHR43826:SF3">
    <property type="entry name" value="GLUCOSE-6-PHOSPHATE EXCHANGER SLC37A4"/>
    <property type="match status" value="1"/>
</dbReference>
<dbReference type="GO" id="GO:0035435">
    <property type="term" value="P:phosphate ion transmembrane transport"/>
    <property type="evidence" value="ECO:0007669"/>
    <property type="project" value="TreeGrafter"/>
</dbReference>
<evidence type="ECO:0000256" key="1">
    <source>
        <dbReference type="ARBA" id="ARBA00004127"/>
    </source>
</evidence>
<comment type="subcellular location">
    <subcellularLocation>
        <location evidence="1">Endomembrane system</location>
        <topology evidence="1">Multi-pass membrane protein</topology>
    </subcellularLocation>
</comment>
<feature type="transmembrane region" description="Helical" evidence="6">
    <location>
        <begin position="243"/>
        <end position="263"/>
    </location>
</feature>
<name>A0A0D2JFX0_9BACT</name>
<evidence type="ECO:0000313" key="9">
    <source>
        <dbReference type="Proteomes" id="UP000032233"/>
    </source>
</evidence>
<keyword evidence="4 6" id="KW-0472">Membrane</keyword>
<feature type="transmembrane region" description="Helical" evidence="6">
    <location>
        <begin position="127"/>
        <end position="148"/>
    </location>
</feature>
<evidence type="ECO:0000256" key="6">
    <source>
        <dbReference type="SAM" id="Phobius"/>
    </source>
</evidence>
<feature type="transmembrane region" description="Helical" evidence="6">
    <location>
        <begin position="364"/>
        <end position="387"/>
    </location>
</feature>
<proteinExistence type="predicted"/>
<dbReference type="GO" id="GO:0012505">
    <property type="term" value="C:endomembrane system"/>
    <property type="evidence" value="ECO:0007669"/>
    <property type="project" value="UniProtKB-SubCell"/>
</dbReference>
<dbReference type="GO" id="GO:0016020">
    <property type="term" value="C:membrane"/>
    <property type="evidence" value="ECO:0007669"/>
    <property type="project" value="UniProtKB-ARBA"/>
</dbReference>
<feature type="compositionally biased region" description="Polar residues" evidence="5">
    <location>
        <begin position="1"/>
        <end position="12"/>
    </location>
</feature>
<dbReference type="RefSeq" id="WP_052514977.1">
    <property type="nucleotide sequence ID" value="NZ_AZAC01000010.1"/>
</dbReference>
<dbReference type="SUPFAM" id="SSF103473">
    <property type="entry name" value="MFS general substrate transporter"/>
    <property type="match status" value="1"/>
</dbReference>
<dbReference type="AlphaFoldDB" id="A0A0D2JFX0"/>
<feature type="transmembrane region" description="Helical" evidence="6">
    <location>
        <begin position="68"/>
        <end position="90"/>
    </location>
</feature>
<evidence type="ECO:0000256" key="4">
    <source>
        <dbReference type="ARBA" id="ARBA00023136"/>
    </source>
</evidence>